<keyword evidence="1" id="KW-1133">Transmembrane helix</keyword>
<dbReference type="InterPro" id="IPR009883">
    <property type="entry name" value="YgfX"/>
</dbReference>
<gene>
    <name evidence="2" type="ORF">NB640_02960</name>
</gene>
<dbReference type="RefSeq" id="WP_269309664.1">
    <property type="nucleotide sequence ID" value="NZ_CP098242.1"/>
</dbReference>
<evidence type="ECO:0000313" key="3">
    <source>
        <dbReference type="Proteomes" id="UP001156215"/>
    </source>
</evidence>
<name>A0A9E9LXQ9_9BURK</name>
<dbReference type="KEGG" id="ovb:NB640_02960"/>
<sequence length="165" mass="18458">MMSIAVSVQVQPSRFFSLLTVGMAVLLLLTGLLVISGYAGSFGFWGRISVLVTSLISSLFFIFLHFHSKKTFRIDISGSGQIRLREDTHNVSTQIFHQKQAAPDAEAFYLVNGSTIWPTLLLLRLVSDSARKSFLLVFPDSVNAEQFKALYIACQWLTVHQNETQ</sequence>
<keyword evidence="1" id="KW-0812">Transmembrane</keyword>
<keyword evidence="1" id="KW-0472">Membrane</keyword>
<feature type="transmembrane region" description="Helical" evidence="1">
    <location>
        <begin position="15"/>
        <end position="38"/>
    </location>
</feature>
<keyword evidence="3" id="KW-1185">Reference proteome</keyword>
<dbReference type="Pfam" id="PF07254">
    <property type="entry name" value="Cpta_toxin"/>
    <property type="match status" value="1"/>
</dbReference>
<reference evidence="2" key="1">
    <citation type="journal article" date="2022" name="Front. Microbiol.">
        <title>New perspectives on an old grouping: The genomic and phenotypic variability of Oxalobacter formigenes and the implications for calcium oxalate stone prevention.</title>
        <authorList>
            <person name="Chmiel J.A."/>
            <person name="Carr C."/>
            <person name="Stuivenberg G.A."/>
            <person name="Venema R."/>
            <person name="Chanyi R.M."/>
            <person name="Al K.F."/>
            <person name="Giguere D."/>
            <person name="Say H."/>
            <person name="Akouris P.P."/>
            <person name="Dominguez Romero S.A."/>
            <person name="Kwong A."/>
            <person name="Tai V."/>
            <person name="Koval S.F."/>
            <person name="Razvi H."/>
            <person name="Bjazevic J."/>
            <person name="Burton J.P."/>
        </authorList>
    </citation>
    <scope>NUCLEOTIDE SEQUENCE</scope>
    <source>
        <strain evidence="2">WoOx3</strain>
    </source>
</reference>
<evidence type="ECO:0000313" key="2">
    <source>
        <dbReference type="EMBL" id="WAW10637.1"/>
    </source>
</evidence>
<proteinExistence type="predicted"/>
<dbReference type="Proteomes" id="UP001156215">
    <property type="component" value="Chromosome"/>
</dbReference>
<dbReference type="AlphaFoldDB" id="A0A9E9LXQ9"/>
<evidence type="ECO:0000256" key="1">
    <source>
        <dbReference type="SAM" id="Phobius"/>
    </source>
</evidence>
<accession>A0A9E9LXQ9</accession>
<dbReference type="EMBL" id="CP098242">
    <property type="protein sequence ID" value="WAW10637.1"/>
    <property type="molecule type" value="Genomic_DNA"/>
</dbReference>
<feature type="transmembrane region" description="Helical" evidence="1">
    <location>
        <begin position="44"/>
        <end position="64"/>
    </location>
</feature>
<organism evidence="2 3">
    <name type="scientific">Oxalobacter vibrioformis</name>
    <dbReference type="NCBI Taxonomy" id="933080"/>
    <lineage>
        <taxon>Bacteria</taxon>
        <taxon>Pseudomonadati</taxon>
        <taxon>Pseudomonadota</taxon>
        <taxon>Betaproteobacteria</taxon>
        <taxon>Burkholderiales</taxon>
        <taxon>Oxalobacteraceae</taxon>
        <taxon>Oxalobacter</taxon>
    </lineage>
</organism>
<protein>
    <submittedName>
        <fullName evidence="2">Uncharacterized protein</fullName>
    </submittedName>
</protein>